<dbReference type="GO" id="GO:0035438">
    <property type="term" value="F:cyclic-di-GMP binding"/>
    <property type="evidence" value="ECO:0007669"/>
    <property type="project" value="InterPro"/>
</dbReference>
<gene>
    <name evidence="2" type="ORF">NITMOv2_4576</name>
</gene>
<dbReference type="InterPro" id="IPR009875">
    <property type="entry name" value="PilZ_domain"/>
</dbReference>
<dbReference type="PATRIC" id="fig|42253.5.peg.4513"/>
<name>A0A0K2GJC1_NITMO</name>
<dbReference type="STRING" id="42253.NITMOv2_4576"/>
<reference evidence="2 3" key="1">
    <citation type="journal article" date="2015" name="Proc. Natl. Acad. Sci. U.S.A.">
        <title>Expanded metabolic versatility of ubiquitous nitrite-oxidizing bacteria from the genus Nitrospira.</title>
        <authorList>
            <person name="Koch H."/>
            <person name="Lucker S."/>
            <person name="Albertsen M."/>
            <person name="Kitzinger K."/>
            <person name="Herbold C."/>
            <person name="Spieck E."/>
            <person name="Nielsen P.H."/>
            <person name="Wagner M."/>
            <person name="Daims H."/>
        </authorList>
    </citation>
    <scope>NUCLEOTIDE SEQUENCE [LARGE SCALE GENOMIC DNA]</scope>
    <source>
        <strain evidence="2 3">NSP M-1</strain>
    </source>
</reference>
<dbReference type="Gene3D" id="2.40.10.220">
    <property type="entry name" value="predicted glycosyltransferase like domains"/>
    <property type="match status" value="1"/>
</dbReference>
<evidence type="ECO:0000313" key="3">
    <source>
        <dbReference type="Proteomes" id="UP000069205"/>
    </source>
</evidence>
<keyword evidence="3" id="KW-1185">Reference proteome</keyword>
<dbReference type="Pfam" id="PF07238">
    <property type="entry name" value="PilZ"/>
    <property type="match status" value="1"/>
</dbReference>
<evidence type="ECO:0000313" key="2">
    <source>
        <dbReference type="EMBL" id="ALA60949.1"/>
    </source>
</evidence>
<dbReference type="OrthoDB" id="7509855at2"/>
<dbReference type="KEGG" id="nmv:NITMOv2_4576"/>
<dbReference type="AlphaFoldDB" id="A0A0K2GJC1"/>
<feature type="domain" description="PilZ" evidence="1">
    <location>
        <begin position="9"/>
        <end position="100"/>
    </location>
</feature>
<dbReference type="Proteomes" id="UP000069205">
    <property type="component" value="Chromosome"/>
</dbReference>
<dbReference type="SUPFAM" id="SSF141371">
    <property type="entry name" value="PilZ domain-like"/>
    <property type="match status" value="1"/>
</dbReference>
<evidence type="ECO:0000259" key="1">
    <source>
        <dbReference type="Pfam" id="PF07238"/>
    </source>
</evidence>
<proteinExistence type="predicted"/>
<organism evidence="2 3">
    <name type="scientific">Nitrospira moscoviensis</name>
    <dbReference type="NCBI Taxonomy" id="42253"/>
    <lineage>
        <taxon>Bacteria</taxon>
        <taxon>Pseudomonadati</taxon>
        <taxon>Nitrospirota</taxon>
        <taxon>Nitrospiria</taxon>
        <taxon>Nitrospirales</taxon>
        <taxon>Nitrospiraceae</taxon>
        <taxon>Nitrospira</taxon>
    </lineage>
</organism>
<accession>A0A0K2GJC1</accession>
<sequence>MSEGVLRFRSSRRFPTAYPVVFAGAPFVGEGRLSDLSLTGCAVTTDRTVLIGSYVKLSLLLPNQPRALLIELGRIRWVRGQAFGVEFIRLPSIARQQLDRKEWERLMIQSTARAPVTAS</sequence>
<dbReference type="RefSeq" id="WP_053381721.1">
    <property type="nucleotide sequence ID" value="NZ_CP011801.1"/>
</dbReference>
<protein>
    <recommendedName>
        <fullName evidence="1">PilZ domain-containing protein</fullName>
    </recommendedName>
</protein>
<dbReference type="EMBL" id="CP011801">
    <property type="protein sequence ID" value="ALA60949.1"/>
    <property type="molecule type" value="Genomic_DNA"/>
</dbReference>